<dbReference type="CDD" id="cd22584">
    <property type="entry name" value="Rcat_RBR_unk"/>
    <property type="match status" value="1"/>
</dbReference>
<dbReference type="PROSITE" id="PS51873">
    <property type="entry name" value="TRIAD"/>
    <property type="match status" value="1"/>
</dbReference>
<dbReference type="InterPro" id="IPR013083">
    <property type="entry name" value="Znf_RING/FYVE/PHD"/>
</dbReference>
<dbReference type="PANTHER" id="PTHR11685">
    <property type="entry name" value="RBR FAMILY RING FINGER AND IBR DOMAIN-CONTAINING"/>
    <property type="match status" value="1"/>
</dbReference>
<keyword evidence="5" id="KW-0677">Repeat</keyword>
<organism evidence="10 11">
    <name type="scientific">Diaporthe vaccinii</name>
    <dbReference type="NCBI Taxonomy" id="105482"/>
    <lineage>
        <taxon>Eukaryota</taxon>
        <taxon>Fungi</taxon>
        <taxon>Dikarya</taxon>
        <taxon>Ascomycota</taxon>
        <taxon>Pezizomycotina</taxon>
        <taxon>Sordariomycetes</taxon>
        <taxon>Sordariomycetidae</taxon>
        <taxon>Diaporthales</taxon>
        <taxon>Diaporthaceae</taxon>
        <taxon>Diaporthe</taxon>
        <taxon>Diaporthe eres species complex</taxon>
    </lineage>
</organism>
<evidence type="ECO:0000256" key="2">
    <source>
        <dbReference type="ARBA" id="ARBA00012251"/>
    </source>
</evidence>
<sequence length="240" mass="27613">MPRLDSPWPLSPTYLLITMARLYHTTANLSDVKNFLKRAKDKAKDKTRQAFHGSREPIPCTCCYDDHHPRDLVRLPCQHNYCKQCFHQLVRNALQAEAYWPPRCCDLSPINHNTCLKNIPRALAGEYKQKRHEYSVQINQRYYCPAPDCGLFVPADNINTPFRQALCRAKHATCTDCGQAAHADAVQCPRNADMELVQGIARQQGWRRCYRCLTMIEHTKACRHIRCRCGAQFCYVCGAV</sequence>
<dbReference type="Proteomes" id="UP001600888">
    <property type="component" value="Unassembled WGS sequence"/>
</dbReference>
<dbReference type="SUPFAM" id="SSF57850">
    <property type="entry name" value="RING/U-box"/>
    <property type="match status" value="2"/>
</dbReference>
<keyword evidence="11" id="KW-1185">Reference proteome</keyword>
<feature type="domain" description="RING-type" evidence="9">
    <location>
        <begin position="56"/>
        <end position="240"/>
    </location>
</feature>
<dbReference type="Gene3D" id="3.30.40.10">
    <property type="entry name" value="Zinc/RING finger domain, C3HC4 (zinc finger)"/>
    <property type="match status" value="1"/>
</dbReference>
<keyword evidence="4" id="KW-0479">Metal-binding</keyword>
<evidence type="ECO:0000256" key="4">
    <source>
        <dbReference type="ARBA" id="ARBA00022723"/>
    </source>
</evidence>
<comment type="caution">
    <text evidence="10">The sequence shown here is derived from an EMBL/GenBank/DDBJ whole genome shotgun (WGS) entry which is preliminary data.</text>
</comment>
<dbReference type="InterPro" id="IPR031127">
    <property type="entry name" value="E3_UB_ligase_RBR"/>
</dbReference>
<dbReference type="Gene3D" id="1.20.120.1750">
    <property type="match status" value="1"/>
</dbReference>
<comment type="catalytic activity">
    <reaction evidence="1">
        <text>[E2 ubiquitin-conjugating enzyme]-S-ubiquitinyl-L-cysteine + [acceptor protein]-L-lysine = [E2 ubiquitin-conjugating enzyme]-L-cysteine + [acceptor protein]-N(6)-ubiquitinyl-L-lysine.</text>
        <dbReference type="EC" id="2.3.2.31"/>
    </reaction>
</comment>
<keyword evidence="3" id="KW-0808">Transferase</keyword>
<reference evidence="10 11" key="1">
    <citation type="submission" date="2024-03" db="EMBL/GenBank/DDBJ databases">
        <title>A high-quality draft genome sequence of Diaporthe vaccinii, a causative agent of upright dieback and viscid rot disease in cranberry plants.</title>
        <authorList>
            <person name="Sarrasin M."/>
            <person name="Lang B.F."/>
            <person name="Burger G."/>
        </authorList>
    </citation>
    <scope>NUCLEOTIDE SEQUENCE [LARGE SCALE GENOMIC DNA]</scope>
    <source>
        <strain evidence="10 11">IS7</strain>
    </source>
</reference>
<dbReference type="Pfam" id="PF01485">
    <property type="entry name" value="IBR"/>
    <property type="match status" value="2"/>
</dbReference>
<gene>
    <name evidence="10" type="ORF">FJTKL_08939</name>
</gene>
<protein>
    <recommendedName>
        <fullName evidence="2">RBR-type E3 ubiquitin transferase</fullName>
        <ecNumber evidence="2">2.3.2.31</ecNumber>
    </recommendedName>
</protein>
<dbReference type="InterPro" id="IPR044066">
    <property type="entry name" value="TRIAD_supradom"/>
</dbReference>
<dbReference type="InterPro" id="IPR002867">
    <property type="entry name" value="IBR_dom"/>
</dbReference>
<keyword evidence="7" id="KW-0833">Ubl conjugation pathway</keyword>
<dbReference type="EC" id="2.3.2.31" evidence="2"/>
<keyword evidence="8" id="KW-0862">Zinc</keyword>
<evidence type="ECO:0000256" key="7">
    <source>
        <dbReference type="ARBA" id="ARBA00022786"/>
    </source>
</evidence>
<evidence type="ECO:0000256" key="5">
    <source>
        <dbReference type="ARBA" id="ARBA00022737"/>
    </source>
</evidence>
<evidence type="ECO:0000256" key="8">
    <source>
        <dbReference type="ARBA" id="ARBA00022833"/>
    </source>
</evidence>
<accession>A0ABR4EQA2</accession>
<evidence type="ECO:0000313" key="10">
    <source>
        <dbReference type="EMBL" id="KAL2284592.1"/>
    </source>
</evidence>
<keyword evidence="6" id="KW-0863">Zinc-finger</keyword>
<dbReference type="EMBL" id="JBAWTH010000036">
    <property type="protein sequence ID" value="KAL2284592.1"/>
    <property type="molecule type" value="Genomic_DNA"/>
</dbReference>
<proteinExistence type="predicted"/>
<evidence type="ECO:0000256" key="6">
    <source>
        <dbReference type="ARBA" id="ARBA00022771"/>
    </source>
</evidence>
<evidence type="ECO:0000256" key="3">
    <source>
        <dbReference type="ARBA" id="ARBA00022679"/>
    </source>
</evidence>
<name>A0ABR4EQA2_9PEZI</name>
<evidence type="ECO:0000259" key="9">
    <source>
        <dbReference type="PROSITE" id="PS51873"/>
    </source>
</evidence>
<evidence type="ECO:0000313" key="11">
    <source>
        <dbReference type="Proteomes" id="UP001600888"/>
    </source>
</evidence>
<evidence type="ECO:0000256" key="1">
    <source>
        <dbReference type="ARBA" id="ARBA00001798"/>
    </source>
</evidence>